<sequence>MTTANRFHLVPPRTWDSIFPPSRTYISCSGAAGRRTAGQGWEKHHVLGRESAAPGGARSVRITGGHPRATTTGRA</sequence>
<dbReference type="EMBL" id="CP023697">
    <property type="protein sequence ID" value="QEV08386.1"/>
    <property type="molecule type" value="Genomic_DNA"/>
</dbReference>
<keyword evidence="3" id="KW-1185">Reference proteome</keyword>
<evidence type="ECO:0000256" key="1">
    <source>
        <dbReference type="SAM" id="MobiDB-lite"/>
    </source>
</evidence>
<evidence type="ECO:0000313" key="3">
    <source>
        <dbReference type="Proteomes" id="UP000326041"/>
    </source>
</evidence>
<proteinExistence type="predicted"/>
<feature type="region of interest" description="Disordered" evidence="1">
    <location>
        <begin position="49"/>
        <end position="75"/>
    </location>
</feature>
<dbReference type="Proteomes" id="UP000326041">
    <property type="component" value="Chromosome"/>
</dbReference>
<evidence type="ECO:0000313" key="2">
    <source>
        <dbReference type="EMBL" id="QEV08386.1"/>
    </source>
</evidence>
<protein>
    <submittedName>
        <fullName evidence="2">Uncharacterized protein</fullName>
    </submittedName>
</protein>
<accession>A0ABX6B352</accession>
<organism evidence="2 3">
    <name type="scientific">Streptomyces prasinus</name>
    <dbReference type="NCBI Taxonomy" id="67345"/>
    <lineage>
        <taxon>Bacteria</taxon>
        <taxon>Bacillati</taxon>
        <taxon>Actinomycetota</taxon>
        <taxon>Actinomycetes</taxon>
        <taxon>Kitasatosporales</taxon>
        <taxon>Streptomycetaceae</taxon>
        <taxon>Streptomyces</taxon>
    </lineage>
</organism>
<name>A0ABX6B352_9ACTN</name>
<reference evidence="2 3" key="1">
    <citation type="submission" date="2017-09" db="EMBL/GenBank/DDBJ databases">
        <authorList>
            <person name="Lee N."/>
            <person name="Cho B.-K."/>
        </authorList>
    </citation>
    <scope>NUCLEOTIDE SEQUENCE [LARGE SCALE GENOMIC DNA]</scope>
    <source>
        <strain evidence="2 3">ATCC 13879</strain>
    </source>
</reference>
<gene>
    <name evidence="2" type="ORF">CP972_24625</name>
</gene>